<organism evidence="1 2">
    <name type="scientific">Streptomyces aurantiacus JA 4570</name>
    <dbReference type="NCBI Taxonomy" id="1286094"/>
    <lineage>
        <taxon>Bacteria</taxon>
        <taxon>Bacillati</taxon>
        <taxon>Actinomycetota</taxon>
        <taxon>Actinomycetes</taxon>
        <taxon>Kitasatosporales</taxon>
        <taxon>Streptomycetaceae</taxon>
        <taxon>Streptomyces</taxon>
        <taxon>Streptomyces aurantiacus group</taxon>
    </lineage>
</organism>
<name>S3ZP50_9ACTN</name>
<dbReference type="Proteomes" id="UP000014629">
    <property type="component" value="Unassembled WGS sequence"/>
</dbReference>
<protein>
    <submittedName>
        <fullName evidence="1">Uncharacterized protein</fullName>
    </submittedName>
</protein>
<reference evidence="1 2" key="1">
    <citation type="submission" date="2013-02" db="EMBL/GenBank/DDBJ databases">
        <title>Draft Genome Sequence of Streptomyces aurantiacus, Which Produces Setomimycin.</title>
        <authorList>
            <person name="Gruening B.A."/>
            <person name="Praeg A."/>
            <person name="Erxleben A."/>
            <person name="Guenther S."/>
            <person name="Mueller M."/>
        </authorList>
    </citation>
    <scope>NUCLEOTIDE SEQUENCE [LARGE SCALE GENOMIC DNA]</scope>
    <source>
        <strain evidence="1 2">JA 4570</strain>
    </source>
</reference>
<evidence type="ECO:0000313" key="2">
    <source>
        <dbReference type="Proteomes" id="UP000014629"/>
    </source>
</evidence>
<accession>S3ZP50</accession>
<proteinExistence type="predicted"/>
<comment type="caution">
    <text evidence="1">The sequence shown here is derived from an EMBL/GenBank/DDBJ whole genome shotgun (WGS) entry which is preliminary data.</text>
</comment>
<dbReference type="EMBL" id="AOPZ01000064">
    <property type="protein sequence ID" value="EPH45296.1"/>
    <property type="molecule type" value="Genomic_DNA"/>
</dbReference>
<dbReference type="AlphaFoldDB" id="S3ZP50"/>
<sequence length="35" mass="3854">MTTLPAPSPCAARPRALGGRLRRHYDNLRSLDTCS</sequence>
<keyword evidence="2" id="KW-1185">Reference proteome</keyword>
<evidence type="ECO:0000313" key="1">
    <source>
        <dbReference type="EMBL" id="EPH45296.1"/>
    </source>
</evidence>
<gene>
    <name evidence="1" type="ORF">STRAU_1634</name>
</gene>